<evidence type="ECO:0000313" key="3">
    <source>
        <dbReference type="EMBL" id="MBR8536556.1"/>
    </source>
</evidence>
<evidence type="ECO:0000256" key="1">
    <source>
        <dbReference type="SAM" id="Phobius"/>
    </source>
</evidence>
<comment type="caution">
    <text evidence="3">The sequence shown here is derived from an EMBL/GenBank/DDBJ whole genome shotgun (WGS) entry which is preliminary data.</text>
</comment>
<proteinExistence type="predicted"/>
<sequence length="469" mass="52948">MNQQLRILIYFTLIGAIVLALVHYVPFPFQPANWQIKTAEELIIPDMDSLMTMQPELPDTIQPVKKAERKDTIITQHHLSYSTGFFEQLKQLHGALHTATDNGTAIRILHFGDSQIEGDRITAYLREAFQSRFGGSGPGLTTVFDPAHINPSVWIDSKGNWQAYHIYNRRNVLPNKAYGLMGQTAALHAHSAGEFKISASRWAEQHASNYQKVRLFIAPHTDTIAIKGQIKHVEIINDSLPPSSDLTEINWEFEQLSPSIKFQLLSNSDVHVLACALDSLAGVSVDNIALRGQSTPLLHRTDANLFKAMGEQLNIGMLIFQFGTNMIPTVAPNYRFYQVQLARQFDLIKSYLPNVPVLVVGIADAAHNHNGEIKSYEHLYRINEAQKAIALKYDFAFFDLYNAMGGEGSIIKWTEQQPPLALTDYIHFSRLGGKKAAQFMISAMWHQFNKFEAPDTTLLTQPDMPWERY</sequence>
<gene>
    <name evidence="3" type="ORF">KDU71_13360</name>
</gene>
<feature type="domain" description="SGNH hydrolase-type esterase" evidence="2">
    <location>
        <begin position="271"/>
        <end position="432"/>
    </location>
</feature>
<keyword evidence="4" id="KW-1185">Reference proteome</keyword>
<dbReference type="InterPro" id="IPR013830">
    <property type="entry name" value="SGNH_hydro"/>
</dbReference>
<dbReference type="InterPro" id="IPR036514">
    <property type="entry name" value="SGNH_hydro_sf"/>
</dbReference>
<protein>
    <recommendedName>
        <fullName evidence="2">SGNH hydrolase-type esterase domain-containing protein</fullName>
    </recommendedName>
</protein>
<keyword evidence="1" id="KW-0472">Membrane</keyword>
<dbReference type="Gene3D" id="2.60.120.1360">
    <property type="match status" value="1"/>
</dbReference>
<dbReference type="GO" id="GO:0016788">
    <property type="term" value="F:hydrolase activity, acting on ester bonds"/>
    <property type="evidence" value="ECO:0007669"/>
    <property type="project" value="UniProtKB-ARBA"/>
</dbReference>
<dbReference type="SUPFAM" id="SSF52266">
    <property type="entry name" value="SGNH hydrolase"/>
    <property type="match status" value="1"/>
</dbReference>
<name>A0A941F4D6_9BACT</name>
<evidence type="ECO:0000259" key="2">
    <source>
        <dbReference type="Pfam" id="PF13472"/>
    </source>
</evidence>
<accession>A0A941F4D6</accession>
<dbReference type="AlphaFoldDB" id="A0A941F4D6"/>
<keyword evidence="1" id="KW-1133">Transmembrane helix</keyword>
<dbReference type="Proteomes" id="UP000679220">
    <property type="component" value="Unassembled WGS sequence"/>
</dbReference>
<feature type="transmembrane region" description="Helical" evidence="1">
    <location>
        <begin position="7"/>
        <end position="27"/>
    </location>
</feature>
<keyword evidence="1" id="KW-0812">Transmembrane</keyword>
<evidence type="ECO:0000313" key="4">
    <source>
        <dbReference type="Proteomes" id="UP000679220"/>
    </source>
</evidence>
<dbReference type="EMBL" id="JAGTAR010000020">
    <property type="protein sequence ID" value="MBR8536556.1"/>
    <property type="molecule type" value="Genomic_DNA"/>
</dbReference>
<dbReference type="Gene3D" id="3.40.50.1110">
    <property type="entry name" value="SGNH hydrolase"/>
    <property type="match status" value="1"/>
</dbReference>
<reference evidence="3" key="2">
    <citation type="submission" date="2021-04" db="EMBL/GenBank/DDBJ databases">
        <authorList>
            <person name="Zhang T."/>
            <person name="Zhang Y."/>
            <person name="Lu D."/>
            <person name="Zuo D."/>
            <person name="Du Z."/>
        </authorList>
    </citation>
    <scope>NUCLEOTIDE SEQUENCE</scope>
    <source>
        <strain evidence="3">JR1</strain>
    </source>
</reference>
<dbReference type="RefSeq" id="WP_212191585.1">
    <property type="nucleotide sequence ID" value="NZ_JAGTAR010000020.1"/>
</dbReference>
<reference evidence="3" key="1">
    <citation type="journal article" date="2018" name="Int. J. Syst. Evol. Microbiol.">
        <title>Carboxylicivirga sediminis sp. nov., isolated from coastal sediment.</title>
        <authorList>
            <person name="Wang F.Q."/>
            <person name="Ren L.H."/>
            <person name="Zou R.J."/>
            <person name="Sun Y.Z."/>
            <person name="Liu X.J."/>
            <person name="Jiang F."/>
            <person name="Liu L.J."/>
        </authorList>
    </citation>
    <scope>NUCLEOTIDE SEQUENCE</scope>
    <source>
        <strain evidence="3">JR1</strain>
    </source>
</reference>
<organism evidence="3 4">
    <name type="scientific">Carboxylicivirga sediminis</name>
    <dbReference type="NCBI Taxonomy" id="2006564"/>
    <lineage>
        <taxon>Bacteria</taxon>
        <taxon>Pseudomonadati</taxon>
        <taxon>Bacteroidota</taxon>
        <taxon>Bacteroidia</taxon>
        <taxon>Marinilabiliales</taxon>
        <taxon>Marinilabiliaceae</taxon>
        <taxon>Carboxylicivirga</taxon>
    </lineage>
</organism>
<dbReference type="Pfam" id="PF13472">
    <property type="entry name" value="Lipase_GDSL_2"/>
    <property type="match status" value="1"/>
</dbReference>